<dbReference type="CDD" id="cd13137">
    <property type="entry name" value="MATE_NorM_like"/>
    <property type="match status" value="1"/>
</dbReference>
<feature type="transmembrane region" description="Helical" evidence="12">
    <location>
        <begin position="165"/>
        <end position="186"/>
    </location>
</feature>
<dbReference type="PANTHER" id="PTHR43298:SF4">
    <property type="entry name" value="DRUG_SODIUM ANTIPORTER"/>
    <property type="match status" value="1"/>
</dbReference>
<dbReference type="InterPro" id="IPR002528">
    <property type="entry name" value="MATE_fam"/>
</dbReference>
<feature type="transmembrane region" description="Helical" evidence="12">
    <location>
        <begin position="56"/>
        <end position="78"/>
    </location>
</feature>
<evidence type="ECO:0000256" key="12">
    <source>
        <dbReference type="SAM" id="Phobius"/>
    </source>
</evidence>
<feature type="transmembrane region" description="Helical" evidence="12">
    <location>
        <begin position="192"/>
        <end position="214"/>
    </location>
</feature>
<evidence type="ECO:0000256" key="3">
    <source>
        <dbReference type="ARBA" id="ARBA00020268"/>
    </source>
</evidence>
<dbReference type="NCBIfam" id="TIGR00797">
    <property type="entry name" value="matE"/>
    <property type="match status" value="1"/>
</dbReference>
<feature type="transmembrane region" description="Helical" evidence="12">
    <location>
        <begin position="131"/>
        <end position="153"/>
    </location>
</feature>
<keyword evidence="5" id="KW-0050">Antiport</keyword>
<feature type="transmembrane region" description="Helical" evidence="12">
    <location>
        <begin position="235"/>
        <end position="260"/>
    </location>
</feature>
<dbReference type="AlphaFoldDB" id="A0A2T0B535"/>
<dbReference type="InterPro" id="IPR050222">
    <property type="entry name" value="MATE_MdtK"/>
</dbReference>
<keyword evidence="8 12" id="KW-1133">Transmembrane helix</keyword>
<feature type="transmembrane region" description="Helical" evidence="12">
    <location>
        <begin position="90"/>
        <end position="111"/>
    </location>
</feature>
<feature type="transmembrane region" description="Helical" evidence="12">
    <location>
        <begin position="12"/>
        <end position="36"/>
    </location>
</feature>
<dbReference type="EMBL" id="PVXO01000034">
    <property type="protein sequence ID" value="PRR78907.1"/>
    <property type="molecule type" value="Genomic_DNA"/>
</dbReference>
<dbReference type="GO" id="GO:0042910">
    <property type="term" value="F:xenobiotic transmembrane transporter activity"/>
    <property type="evidence" value="ECO:0007669"/>
    <property type="project" value="InterPro"/>
</dbReference>
<evidence type="ECO:0000256" key="6">
    <source>
        <dbReference type="ARBA" id="ARBA00022475"/>
    </source>
</evidence>
<evidence type="ECO:0000256" key="1">
    <source>
        <dbReference type="ARBA" id="ARBA00003408"/>
    </source>
</evidence>
<dbReference type="Pfam" id="PF01554">
    <property type="entry name" value="MatE"/>
    <property type="match status" value="2"/>
</dbReference>
<dbReference type="GO" id="GO:0005886">
    <property type="term" value="C:plasma membrane"/>
    <property type="evidence" value="ECO:0007669"/>
    <property type="project" value="UniProtKB-SubCell"/>
</dbReference>
<keyword evidence="6" id="KW-1003">Cell membrane</keyword>
<dbReference type="RefSeq" id="WP_106063365.1">
    <property type="nucleotide sequence ID" value="NZ_PVXO01000034.1"/>
</dbReference>
<dbReference type="Proteomes" id="UP000239706">
    <property type="component" value="Unassembled WGS sequence"/>
</dbReference>
<keyword evidence="7 12" id="KW-0812">Transmembrane</keyword>
<evidence type="ECO:0000256" key="5">
    <source>
        <dbReference type="ARBA" id="ARBA00022449"/>
    </source>
</evidence>
<gene>
    <name evidence="13" type="primary">norM_2</name>
    <name evidence="13" type="ORF">CLLI_12460</name>
</gene>
<keyword evidence="4" id="KW-0813">Transport</keyword>
<feature type="transmembrane region" description="Helical" evidence="12">
    <location>
        <begin position="386"/>
        <end position="409"/>
    </location>
</feature>
<comment type="caution">
    <text evidence="13">The sequence shown here is derived from an EMBL/GenBank/DDBJ whole genome shotgun (WGS) entry which is preliminary data.</text>
</comment>
<dbReference type="InterPro" id="IPR048279">
    <property type="entry name" value="MdtK-like"/>
</dbReference>
<dbReference type="PANTHER" id="PTHR43298">
    <property type="entry name" value="MULTIDRUG RESISTANCE PROTEIN NORM-RELATED"/>
    <property type="match status" value="1"/>
</dbReference>
<keyword evidence="10 12" id="KW-0472">Membrane</keyword>
<evidence type="ECO:0000256" key="2">
    <source>
        <dbReference type="ARBA" id="ARBA00004651"/>
    </source>
</evidence>
<comment type="subcellular location">
    <subcellularLocation>
        <location evidence="2">Cell membrane</location>
        <topology evidence="2">Multi-pass membrane protein</topology>
    </subcellularLocation>
</comment>
<dbReference type="GO" id="GO:0015297">
    <property type="term" value="F:antiporter activity"/>
    <property type="evidence" value="ECO:0007669"/>
    <property type="project" value="UniProtKB-KW"/>
</dbReference>
<dbReference type="PIRSF" id="PIRSF006603">
    <property type="entry name" value="DinF"/>
    <property type="match status" value="1"/>
</dbReference>
<accession>A0A2T0B535</accession>
<comment type="function">
    <text evidence="1">Multidrug efflux pump.</text>
</comment>
<keyword evidence="9" id="KW-0406">Ion transport</keyword>
<organism evidence="13 14">
    <name type="scientific">Clostridium liquoris</name>
    <dbReference type="NCBI Taxonomy" id="1289519"/>
    <lineage>
        <taxon>Bacteria</taxon>
        <taxon>Bacillati</taxon>
        <taxon>Bacillota</taxon>
        <taxon>Clostridia</taxon>
        <taxon>Eubacteriales</taxon>
        <taxon>Clostridiaceae</taxon>
        <taxon>Clostridium</taxon>
    </lineage>
</organism>
<evidence type="ECO:0000256" key="10">
    <source>
        <dbReference type="ARBA" id="ARBA00023136"/>
    </source>
</evidence>
<reference evidence="13 14" key="1">
    <citation type="submission" date="2018-03" db="EMBL/GenBank/DDBJ databases">
        <title>Genome sequence of Clostridium liquoris DSM 100320.</title>
        <authorList>
            <person name="Poehlein A."/>
            <person name="Daniel R."/>
        </authorList>
    </citation>
    <scope>NUCLEOTIDE SEQUENCE [LARGE SCALE GENOMIC DNA]</scope>
    <source>
        <strain evidence="13 14">DSM 100320</strain>
    </source>
</reference>
<evidence type="ECO:0000313" key="14">
    <source>
        <dbReference type="Proteomes" id="UP000239706"/>
    </source>
</evidence>
<evidence type="ECO:0000256" key="4">
    <source>
        <dbReference type="ARBA" id="ARBA00022448"/>
    </source>
</evidence>
<protein>
    <recommendedName>
        <fullName evidence="3">Probable multidrug resistance protein NorM</fullName>
    </recommendedName>
    <alternativeName>
        <fullName evidence="11">Multidrug-efflux transporter</fullName>
    </alternativeName>
</protein>
<proteinExistence type="predicted"/>
<keyword evidence="14" id="KW-1185">Reference proteome</keyword>
<feature type="transmembrane region" description="Helical" evidence="12">
    <location>
        <begin position="415"/>
        <end position="435"/>
    </location>
</feature>
<evidence type="ECO:0000256" key="7">
    <source>
        <dbReference type="ARBA" id="ARBA00022692"/>
    </source>
</evidence>
<evidence type="ECO:0000256" key="9">
    <source>
        <dbReference type="ARBA" id="ARBA00023065"/>
    </source>
</evidence>
<evidence type="ECO:0000313" key="13">
    <source>
        <dbReference type="EMBL" id="PRR78907.1"/>
    </source>
</evidence>
<evidence type="ECO:0000256" key="8">
    <source>
        <dbReference type="ARBA" id="ARBA00022989"/>
    </source>
</evidence>
<feature type="transmembrane region" description="Helical" evidence="12">
    <location>
        <begin position="349"/>
        <end position="374"/>
    </location>
</feature>
<feature type="transmembrane region" description="Helical" evidence="12">
    <location>
        <begin position="280"/>
        <end position="300"/>
    </location>
</feature>
<dbReference type="GO" id="GO:0006811">
    <property type="term" value="P:monoatomic ion transport"/>
    <property type="evidence" value="ECO:0007669"/>
    <property type="project" value="UniProtKB-KW"/>
</dbReference>
<name>A0A2T0B535_9CLOT</name>
<evidence type="ECO:0000256" key="11">
    <source>
        <dbReference type="ARBA" id="ARBA00031636"/>
    </source>
</evidence>
<sequence length="446" mass="49778">MKNNNVLSEVIDISLPVIAEMVVYNFMNIFDIMMIGNFGGNKMVSAVTLSNEIINTFYNILISSGLGIAVTSLIARSVGGKDIKSAEEYASIGIKIGIIIASICTFVLYRFSNEILKLFKAYGKVLEYGDIYIKIVALSLLPSLFVNILNSILRGVGNTKTPFRVSIIISVSKIFFDFILVFGILFKDLGVIGAAMATLLAQFFGMIYLFSYVIKNFNIKVKFKIRCSYGKIKKVLFITMPCFFEEAAYSISRLICTSMIMGLGSASFAANQIANNIEGISVMPSIAIGIAATTLVGMKVGERDVKGAKKYAYKCCLFSLGIIMFFAIIFITMPNFLAKVFINGEEREVIHLTAACLLIGSIEQPFIAISNVFCGALKGTGDAKTTFTISLITGWCIRLPLMFYFIYYLKKPVTYVWWITNLQWAVDGILMYIYFRKKFKSYRRNY</sequence>
<dbReference type="OrthoDB" id="62420at2"/>
<feature type="transmembrane region" description="Helical" evidence="12">
    <location>
        <begin position="312"/>
        <end position="337"/>
    </location>
</feature>